<dbReference type="RefSeq" id="WP_034976417.1">
    <property type="nucleotide sequence ID" value="NZ_FOFI01000001.1"/>
</dbReference>
<dbReference type="Gene3D" id="2.40.50.140">
    <property type="entry name" value="Nucleic acid-binding proteins"/>
    <property type="match status" value="1"/>
</dbReference>
<evidence type="ECO:0000313" key="3">
    <source>
        <dbReference type="Proteomes" id="UP000028623"/>
    </source>
</evidence>
<name>A0A085BEE5_9FLAO</name>
<gene>
    <name evidence="2" type="ORF">IO89_11395</name>
</gene>
<dbReference type="InterPro" id="IPR003717">
    <property type="entry name" value="RecO"/>
</dbReference>
<organism evidence="2 3">
    <name type="scientific">Epilithonimonas lactis</name>
    <dbReference type="NCBI Taxonomy" id="421072"/>
    <lineage>
        <taxon>Bacteria</taxon>
        <taxon>Pseudomonadati</taxon>
        <taxon>Bacteroidota</taxon>
        <taxon>Flavobacteriia</taxon>
        <taxon>Flavobacteriales</taxon>
        <taxon>Weeksellaceae</taxon>
        <taxon>Chryseobacterium group</taxon>
        <taxon>Epilithonimonas</taxon>
    </lineage>
</organism>
<evidence type="ECO:0000259" key="1">
    <source>
        <dbReference type="Pfam" id="PF11967"/>
    </source>
</evidence>
<dbReference type="STRING" id="421072.SAMN04488097_0153"/>
<dbReference type="EMBL" id="JPLY01000004">
    <property type="protein sequence ID" value="KFC20840.1"/>
    <property type="molecule type" value="Genomic_DNA"/>
</dbReference>
<proteinExistence type="predicted"/>
<reference evidence="2 3" key="1">
    <citation type="submission" date="2014-07" db="EMBL/GenBank/DDBJ databases">
        <title>Epilithonimonas lactis LMG 22401 Genome.</title>
        <authorList>
            <person name="Pipes S.E."/>
            <person name="Stropko S.J."/>
        </authorList>
    </citation>
    <scope>NUCLEOTIDE SEQUENCE [LARGE SCALE GENOMIC DNA]</scope>
    <source>
        <strain evidence="2 3">LMG 24401</strain>
    </source>
</reference>
<dbReference type="InterPro" id="IPR022572">
    <property type="entry name" value="DNA_rep/recomb_RecO_N"/>
</dbReference>
<dbReference type="AlphaFoldDB" id="A0A085BEE5"/>
<dbReference type="Proteomes" id="UP000028623">
    <property type="component" value="Unassembled WGS sequence"/>
</dbReference>
<dbReference type="Pfam" id="PF11967">
    <property type="entry name" value="RecO_N"/>
    <property type="match status" value="1"/>
</dbReference>
<evidence type="ECO:0000313" key="2">
    <source>
        <dbReference type="EMBL" id="KFC20840.1"/>
    </source>
</evidence>
<dbReference type="GO" id="GO:0006281">
    <property type="term" value="P:DNA repair"/>
    <property type="evidence" value="ECO:0007669"/>
    <property type="project" value="InterPro"/>
</dbReference>
<feature type="domain" description="DNA replication/recombination mediator RecO N-terminal" evidence="1">
    <location>
        <begin position="2"/>
        <end position="72"/>
    </location>
</feature>
<dbReference type="Pfam" id="PF02565">
    <property type="entry name" value="RecO_C"/>
    <property type="match status" value="1"/>
</dbReference>
<comment type="caution">
    <text evidence="2">The sequence shown here is derived from an EMBL/GenBank/DDBJ whole genome shotgun (WGS) entry which is preliminary data.</text>
</comment>
<accession>A0A085BEE5</accession>
<sequence>MTQEVFLLSYTKYGDHDAVLHCFCRENGFESFFAKGIYAPKNKKKAFLFPLNELLLYTSDKKKSIQNVQKIEQKNVDFFSSDIRKNSILFFVSDLLNQVLRNENQNVGIYSEISIFLSQLQIDNFQSHLIFIFRLLKQQGLQPLFSDKNYLNPETGNFEDIEMHHFFDKTISDIWKDLITSQDPYSIKLSRSEKQNFLDSILVYFHYHFTDFREPRSLEIIKEIF</sequence>
<dbReference type="eggNOG" id="COG1381">
    <property type="taxonomic scope" value="Bacteria"/>
</dbReference>
<keyword evidence="3" id="KW-1185">Reference proteome</keyword>
<dbReference type="GO" id="GO:0006310">
    <property type="term" value="P:DNA recombination"/>
    <property type="evidence" value="ECO:0007669"/>
    <property type="project" value="InterPro"/>
</dbReference>
<dbReference type="OrthoDB" id="9789152at2"/>
<dbReference type="InterPro" id="IPR012340">
    <property type="entry name" value="NA-bd_OB-fold"/>
</dbReference>
<protein>
    <submittedName>
        <fullName evidence="2">Recombinase RecO</fullName>
    </submittedName>
</protein>